<reference evidence="2" key="1">
    <citation type="submission" date="2015-06" db="EMBL/GenBank/DDBJ databases">
        <title>Complete genome sequence and metabolic analysis of phthalate degradation pathway in Gordonia sp. QH-11.</title>
        <authorList>
            <person name="Jin D."/>
            <person name="Kong X."/>
            <person name="Bai Z."/>
        </authorList>
    </citation>
    <scope>NUCLEOTIDE SEQUENCE [LARGE SCALE GENOMIC DNA]</scope>
    <source>
        <strain evidence="2">QH-11</strain>
    </source>
</reference>
<sequence>MDGRPNVSSLVWINLNNTDFAICRPESAHVLDVHHLYHKNAISPYDGRALAGVVKGTWLRGQKIDFQNPLGRMLRRGDV</sequence>
<dbReference type="InterPro" id="IPR011059">
    <property type="entry name" value="Metal-dep_hydrolase_composite"/>
</dbReference>
<keyword evidence="2" id="KW-1185">Reference proteome</keyword>
<dbReference type="EMBL" id="CP011853">
    <property type="protein sequence ID" value="ALG84400.1"/>
    <property type="molecule type" value="Genomic_DNA"/>
</dbReference>
<proteinExistence type="predicted"/>
<evidence type="ECO:0000313" key="1">
    <source>
        <dbReference type="EMBL" id="ALG84400.1"/>
    </source>
</evidence>
<dbReference type="SUPFAM" id="SSF51338">
    <property type="entry name" value="Composite domain of metallo-dependent hydrolases"/>
    <property type="match status" value="1"/>
</dbReference>
<dbReference type="STRING" id="1136941.ACH46_07685"/>
<dbReference type="PATRIC" id="fig|1136941.3.peg.1569"/>
<dbReference type="Proteomes" id="UP000063789">
    <property type="component" value="Chromosome"/>
</dbReference>
<dbReference type="AlphaFoldDB" id="A0A0N9NGD0"/>
<protein>
    <submittedName>
        <fullName evidence="1">Uncharacterized protein</fullName>
    </submittedName>
</protein>
<name>A0A0N9NGD0_9ACTN</name>
<dbReference type="GO" id="GO:0016810">
    <property type="term" value="F:hydrolase activity, acting on carbon-nitrogen (but not peptide) bonds"/>
    <property type="evidence" value="ECO:0007669"/>
    <property type="project" value="InterPro"/>
</dbReference>
<gene>
    <name evidence="1" type="ORF">ACH46_07685</name>
</gene>
<dbReference type="Gene3D" id="2.30.40.10">
    <property type="entry name" value="Urease, subunit C, domain 1"/>
    <property type="match status" value="1"/>
</dbReference>
<accession>A0A0N9NGD0</accession>
<reference evidence="1 2" key="2">
    <citation type="journal article" date="2017" name="Int. J. Syst. Evol. Microbiol.">
        <title>Gordonia phthalatica sp. nov., a di-n-butyl phthalate-degrading bacterium isolated from activated sludge.</title>
        <authorList>
            <person name="Jin D."/>
            <person name="Kong X."/>
            <person name="Jia M."/>
            <person name="Yu X."/>
            <person name="Wang X."/>
            <person name="Zhuang X."/>
            <person name="Deng Y."/>
            <person name="Bai Z."/>
        </authorList>
    </citation>
    <scope>NUCLEOTIDE SEQUENCE [LARGE SCALE GENOMIC DNA]</scope>
    <source>
        <strain evidence="1 2">QH-11</strain>
    </source>
</reference>
<evidence type="ECO:0000313" key="2">
    <source>
        <dbReference type="Proteomes" id="UP000063789"/>
    </source>
</evidence>
<organism evidence="1 2">
    <name type="scientific">Gordonia phthalatica</name>
    <dbReference type="NCBI Taxonomy" id="1136941"/>
    <lineage>
        <taxon>Bacteria</taxon>
        <taxon>Bacillati</taxon>
        <taxon>Actinomycetota</taxon>
        <taxon>Actinomycetes</taxon>
        <taxon>Mycobacteriales</taxon>
        <taxon>Gordoniaceae</taxon>
        <taxon>Gordonia</taxon>
    </lineage>
</organism>
<dbReference type="KEGG" id="goq:ACH46_07685"/>